<evidence type="ECO:0008006" key="4">
    <source>
        <dbReference type="Google" id="ProtNLM"/>
    </source>
</evidence>
<dbReference type="PANTHER" id="PTHR35801">
    <property type="entry name" value="PHOSPHOSERINE PHOSPHATASE RSBX"/>
    <property type="match status" value="1"/>
</dbReference>
<dbReference type="AlphaFoldDB" id="A0A6J5F055"/>
<name>A0A6J5F055_9BURK</name>
<evidence type="ECO:0000313" key="2">
    <source>
        <dbReference type="EMBL" id="CAB3772219.1"/>
    </source>
</evidence>
<dbReference type="SUPFAM" id="SSF81606">
    <property type="entry name" value="PP2C-like"/>
    <property type="match status" value="1"/>
</dbReference>
<gene>
    <name evidence="2" type="ORF">LMG29739_06219</name>
</gene>
<feature type="region of interest" description="Disordered" evidence="1">
    <location>
        <begin position="245"/>
        <end position="265"/>
    </location>
</feature>
<feature type="compositionally biased region" description="Pro residues" evidence="1">
    <location>
        <begin position="247"/>
        <end position="256"/>
    </location>
</feature>
<dbReference type="PANTHER" id="PTHR35801:SF1">
    <property type="entry name" value="PHOSPHOSERINE PHOSPHATASE RSBX"/>
    <property type="match status" value="1"/>
</dbReference>
<dbReference type="Proteomes" id="UP000494329">
    <property type="component" value="Unassembled WGS sequence"/>
</dbReference>
<dbReference type="InterPro" id="IPR036890">
    <property type="entry name" value="HATPase_C_sf"/>
</dbReference>
<evidence type="ECO:0000313" key="3">
    <source>
        <dbReference type="Proteomes" id="UP000494329"/>
    </source>
</evidence>
<dbReference type="InterPro" id="IPR039248">
    <property type="entry name" value="Ptase_RsbX"/>
</dbReference>
<reference evidence="2 3" key="1">
    <citation type="submission" date="2020-04" db="EMBL/GenBank/DDBJ databases">
        <authorList>
            <person name="De Canck E."/>
        </authorList>
    </citation>
    <scope>NUCLEOTIDE SEQUENCE [LARGE SCALE GENOMIC DNA]</scope>
    <source>
        <strain evidence="2 3">LMG 29739</strain>
    </source>
</reference>
<evidence type="ECO:0000256" key="1">
    <source>
        <dbReference type="SAM" id="MobiDB-lite"/>
    </source>
</evidence>
<organism evidence="2 3">
    <name type="scientific">Paraburkholderia solisilvae</name>
    <dbReference type="NCBI Taxonomy" id="624376"/>
    <lineage>
        <taxon>Bacteria</taxon>
        <taxon>Pseudomonadati</taxon>
        <taxon>Pseudomonadota</taxon>
        <taxon>Betaproteobacteria</taxon>
        <taxon>Burkholderiales</taxon>
        <taxon>Burkholderiaceae</taxon>
        <taxon>Paraburkholderia</taxon>
    </lineage>
</organism>
<sequence length="376" mass="38991">MPAHQRFEISDPSEVSYAHRSIRAIAALHGLSEARIDDVSIIVAELGANLLRYATRGELLVCPLTDSARLHPGGVGRAGIEILSIAKSFDTAGATSNSMIADWAVGISEDGMPAMRRLSDEFDVWSAPGAGAVLRVVLWSDAPPHGPAAAAVMPGGVPVEYGVINLALRGQVLSGDAWACTQGVEGFTVMIADGLGHGLLAQIAAVAAIGSLSPGSGAPLPEIVSVADRALRPTVGAALGVARLPPRAVPPAPGDPTPDSDQRGTAFSRADSVARFCGIGNVAASVWSAAGHRHLVSHAGIVGRGIRKTQEFDGAWSPGALLVMHSDGLNTRWDLARYPGLSASHPSLIAAVLYRDHSREDDDVTVLVARDRRAPA</sequence>
<proteinExistence type="predicted"/>
<keyword evidence="3" id="KW-1185">Reference proteome</keyword>
<dbReference type="Gene3D" id="3.60.40.10">
    <property type="entry name" value="PPM-type phosphatase domain"/>
    <property type="match status" value="1"/>
</dbReference>
<dbReference type="Gene3D" id="3.30.565.10">
    <property type="entry name" value="Histidine kinase-like ATPase, C-terminal domain"/>
    <property type="match status" value="1"/>
</dbReference>
<accession>A0A6J5F055</accession>
<dbReference type="RefSeq" id="WP_175115339.1">
    <property type="nucleotide sequence ID" value="NZ_CADIKF010000093.1"/>
</dbReference>
<dbReference type="EMBL" id="CADIKF010000093">
    <property type="protein sequence ID" value="CAB3772219.1"/>
    <property type="molecule type" value="Genomic_DNA"/>
</dbReference>
<dbReference type="InterPro" id="IPR036457">
    <property type="entry name" value="PPM-type-like_dom_sf"/>
</dbReference>
<protein>
    <recommendedName>
        <fullName evidence="4">PPM-type phosphatase domain-containing protein</fullName>
    </recommendedName>
</protein>